<dbReference type="InterPro" id="IPR008921">
    <property type="entry name" value="DNA_pol3_clamp-load_cplx_C"/>
</dbReference>
<organism evidence="2 3">
    <name type="scientific">Hevea brasiliensis</name>
    <name type="common">Para rubber tree</name>
    <name type="synonym">Siphonia brasiliensis</name>
    <dbReference type="NCBI Taxonomy" id="3981"/>
    <lineage>
        <taxon>Eukaryota</taxon>
        <taxon>Viridiplantae</taxon>
        <taxon>Streptophyta</taxon>
        <taxon>Embryophyta</taxon>
        <taxon>Tracheophyta</taxon>
        <taxon>Spermatophyta</taxon>
        <taxon>Magnoliopsida</taxon>
        <taxon>eudicotyledons</taxon>
        <taxon>Gunneridae</taxon>
        <taxon>Pentapetalae</taxon>
        <taxon>rosids</taxon>
        <taxon>fabids</taxon>
        <taxon>Malpighiales</taxon>
        <taxon>Euphorbiaceae</taxon>
        <taxon>Crotonoideae</taxon>
        <taxon>Micrandreae</taxon>
        <taxon>Hevea</taxon>
    </lineage>
</organism>
<reference evidence="2" key="1">
    <citation type="journal article" date="2023" name="Plant Biotechnol. J.">
        <title>Chromosome-level wild Hevea brasiliensis genome provides new tools for genomic-assisted breeding and valuable loci to elevate rubber yield.</title>
        <authorList>
            <person name="Cheng H."/>
            <person name="Song X."/>
            <person name="Hu Y."/>
            <person name="Wu T."/>
            <person name="Yang Q."/>
            <person name="An Z."/>
            <person name="Feng S."/>
            <person name="Deng Z."/>
            <person name="Wu W."/>
            <person name="Zeng X."/>
            <person name="Tu M."/>
            <person name="Wang X."/>
            <person name="Huang H."/>
        </authorList>
    </citation>
    <scope>NUCLEOTIDE SEQUENCE</scope>
    <source>
        <strain evidence="2">MT/VB/25A 57/8</strain>
    </source>
</reference>
<gene>
    <name evidence="2" type="ORF">P3X46_004628</name>
</gene>
<dbReference type="SUPFAM" id="SSF52540">
    <property type="entry name" value="P-loop containing nucleoside triphosphate hydrolases"/>
    <property type="match status" value="1"/>
</dbReference>
<dbReference type="PANTHER" id="PTHR11669:SF52">
    <property type="entry name" value="OS10G0574500 PROTEIN"/>
    <property type="match status" value="1"/>
</dbReference>
<dbReference type="EMBL" id="JARPOI010000003">
    <property type="protein sequence ID" value="KAJ9184943.1"/>
    <property type="molecule type" value="Genomic_DNA"/>
</dbReference>
<feature type="compositionally biased region" description="Basic and acidic residues" evidence="1">
    <location>
        <begin position="212"/>
        <end position="225"/>
    </location>
</feature>
<dbReference type="PANTHER" id="PTHR11669">
    <property type="entry name" value="REPLICATION FACTOR C / DNA POLYMERASE III GAMMA-TAU SUBUNIT"/>
    <property type="match status" value="1"/>
</dbReference>
<dbReference type="Gene3D" id="1.20.272.10">
    <property type="match status" value="1"/>
</dbReference>
<name>A0ABQ9N0Y9_HEVBR</name>
<dbReference type="Proteomes" id="UP001174677">
    <property type="component" value="Chromosome 3"/>
</dbReference>
<evidence type="ECO:0000313" key="3">
    <source>
        <dbReference type="Proteomes" id="UP001174677"/>
    </source>
</evidence>
<evidence type="ECO:0000313" key="2">
    <source>
        <dbReference type="EMBL" id="KAJ9184943.1"/>
    </source>
</evidence>
<evidence type="ECO:0008006" key="4">
    <source>
        <dbReference type="Google" id="ProtNLM"/>
    </source>
</evidence>
<evidence type="ECO:0000256" key="1">
    <source>
        <dbReference type="SAM" id="MobiDB-lite"/>
    </source>
</evidence>
<accession>A0ABQ9N0Y9</accession>
<dbReference type="Gene3D" id="3.40.50.300">
    <property type="entry name" value="P-loop containing nucleotide triphosphate hydrolases"/>
    <property type="match status" value="1"/>
</dbReference>
<proteinExistence type="predicted"/>
<dbReference type="Gene3D" id="1.10.8.60">
    <property type="match status" value="1"/>
</dbReference>
<dbReference type="InterPro" id="IPR027417">
    <property type="entry name" value="P-loop_NTPase"/>
</dbReference>
<feature type="compositionally biased region" description="Basic and acidic residues" evidence="1">
    <location>
        <begin position="232"/>
        <end position="242"/>
    </location>
</feature>
<comment type="caution">
    <text evidence="2">The sequence shown here is derived from an EMBL/GenBank/DDBJ whole genome shotgun (WGS) entry which is preliminary data.</text>
</comment>
<keyword evidence="3" id="KW-1185">Reference proteome</keyword>
<feature type="compositionally biased region" description="Pro residues" evidence="1">
    <location>
        <begin position="185"/>
        <end position="210"/>
    </location>
</feature>
<dbReference type="SUPFAM" id="SSF48019">
    <property type="entry name" value="post-AAA+ oligomerization domain-like"/>
    <property type="match status" value="1"/>
</dbReference>
<feature type="compositionally biased region" description="Basic and acidic residues" evidence="1">
    <location>
        <begin position="270"/>
        <end position="281"/>
    </location>
</feature>
<dbReference type="InterPro" id="IPR050238">
    <property type="entry name" value="DNA_Rep/Repair_Clamp_Loader"/>
</dbReference>
<feature type="compositionally biased region" description="Low complexity" evidence="1">
    <location>
        <begin position="9"/>
        <end position="39"/>
    </location>
</feature>
<sequence length="672" mass="75643">MPSPAIPRSTSDPFLSFSSSSKTRLTSSNRSTGSSSRSNRSSYWLAWSNINKLGNFISIGRKNPELSDSDLTEESLEAHNRRQEAIILQTHSVVAANTGASVDDKNAKCSPYYKGLTDYSLIINREKHHLPQSTSPERESQATTNVSNSSSLSSFVFIKKQAWTACFSSLVSSNKDKQNNAPASAPAPAPDTASAPPPPPPPPPPVPFPEPSVERMPLETKETDKSVLSVIQEEKPLRERVLSSESKSPPPSPTPPSSPPSIKTDAGTAKVDERNDTATAKVDERNDTAIEMLDGRKQFTWADKHRPKALKDFICNRATATRVQGMIRGVDCNHFIFEGPAGVGKRTMIWAMLQEAYGPDRVKIKEVSKAFNLKGESIGSIEVRIKVSSQHVEVNLSDLKGYEKHVIVELIKERSKGMSKKDLQSKYDNCRAIILYNADKLSADAVLYIKWLLERNKGSSMFFFCCSDVSKLQPIKELCTYVRLLLPSNEEIVEVLEFIAEREGIKLPRKFAESIAINSKYNLRQAIRSLEASWQRSYPFTEDQKYLTGWEDDIANIAKDMVEEQSPKQLYIIRGKLQNLIEHDVSPDFIFNTMVEELKCKLDIFRQQQLDNLYKDYSFRDKLPLEDGKRPLDPLKQKVEKYMNIEEFIAKFMSLYKLHITTAKSMEHDSGS</sequence>
<protein>
    <recommendedName>
        <fullName evidence="4">AAA+ ATPase domain-containing protein</fullName>
    </recommendedName>
</protein>
<feature type="region of interest" description="Disordered" evidence="1">
    <location>
        <begin position="1"/>
        <end position="39"/>
    </location>
</feature>
<feature type="compositionally biased region" description="Pro residues" evidence="1">
    <location>
        <begin position="248"/>
        <end position="259"/>
    </location>
</feature>
<feature type="region of interest" description="Disordered" evidence="1">
    <location>
        <begin position="173"/>
        <end position="281"/>
    </location>
</feature>
<dbReference type="Pfam" id="PF21960">
    <property type="entry name" value="RCF1-5-like_lid"/>
    <property type="match status" value="1"/>
</dbReference>